<name>A0A1H4CJJ0_9BACT</name>
<reference evidence="1 2" key="1">
    <citation type="submission" date="2016-10" db="EMBL/GenBank/DDBJ databases">
        <authorList>
            <person name="de Groot N.N."/>
        </authorList>
    </citation>
    <scope>NUCLEOTIDE SEQUENCE [LARGE SCALE GENOMIC DNA]</scope>
    <source>
        <strain evidence="1 2">Vu-144</strain>
    </source>
</reference>
<dbReference type="Proteomes" id="UP000199041">
    <property type="component" value="Unassembled WGS sequence"/>
</dbReference>
<gene>
    <name evidence="1" type="ORF">SAMN05192529_13225</name>
</gene>
<accession>A0A1H4CJJ0</accession>
<dbReference type="AlphaFoldDB" id="A0A1H4CJJ0"/>
<evidence type="ECO:0000313" key="1">
    <source>
        <dbReference type="EMBL" id="SEA60527.1"/>
    </source>
</evidence>
<sequence>MSNSYRKAIVRDKPRNAKRTSLYWRTIRRNIKNKVSSFKNKWMDPYQFIELDELPRDFKDIEFLEDTIPSPKALINDYSYEDFKLDYEFDRGRQKWGTMAEKFRNKYRRK</sequence>
<keyword evidence="2" id="KW-1185">Reference proteome</keyword>
<organism evidence="1 2">
    <name type="scientific">Arachidicoccus rhizosphaerae</name>
    <dbReference type="NCBI Taxonomy" id="551991"/>
    <lineage>
        <taxon>Bacteria</taxon>
        <taxon>Pseudomonadati</taxon>
        <taxon>Bacteroidota</taxon>
        <taxon>Chitinophagia</taxon>
        <taxon>Chitinophagales</taxon>
        <taxon>Chitinophagaceae</taxon>
        <taxon>Arachidicoccus</taxon>
    </lineage>
</organism>
<evidence type="ECO:0000313" key="2">
    <source>
        <dbReference type="Proteomes" id="UP000199041"/>
    </source>
</evidence>
<proteinExistence type="predicted"/>
<dbReference type="RefSeq" id="WP_139188198.1">
    <property type="nucleotide sequence ID" value="NZ_FNQY01000032.1"/>
</dbReference>
<protein>
    <submittedName>
        <fullName evidence="1">Uncharacterized protein</fullName>
    </submittedName>
</protein>
<dbReference type="EMBL" id="FNQY01000032">
    <property type="protein sequence ID" value="SEA60527.1"/>
    <property type="molecule type" value="Genomic_DNA"/>
</dbReference>
<dbReference type="OrthoDB" id="9886564at2"/>